<feature type="transmembrane region" description="Helical" evidence="7">
    <location>
        <begin position="311"/>
        <end position="336"/>
    </location>
</feature>
<feature type="transmembrane region" description="Helical" evidence="7">
    <location>
        <begin position="263"/>
        <end position="284"/>
    </location>
</feature>
<evidence type="ECO:0000256" key="1">
    <source>
        <dbReference type="ARBA" id="ARBA00004141"/>
    </source>
</evidence>
<dbReference type="InterPro" id="IPR050524">
    <property type="entry name" value="APC_YAT"/>
</dbReference>
<feature type="transmembrane region" description="Helical" evidence="7">
    <location>
        <begin position="357"/>
        <end position="382"/>
    </location>
</feature>
<keyword evidence="4" id="KW-0029">Amino-acid transport</keyword>
<keyword evidence="10" id="KW-1185">Reference proteome</keyword>
<evidence type="ECO:0000313" key="10">
    <source>
        <dbReference type="Proteomes" id="UP000004528"/>
    </source>
</evidence>
<protein>
    <submittedName>
        <fullName evidence="9">Amino acid permease</fullName>
    </submittedName>
</protein>
<dbReference type="HOGENOM" id="CLU_007946_12_1_9"/>
<evidence type="ECO:0000313" key="9">
    <source>
        <dbReference type="EMBL" id="EER74821.1"/>
    </source>
</evidence>
<evidence type="ECO:0000256" key="6">
    <source>
        <dbReference type="ARBA" id="ARBA00023136"/>
    </source>
</evidence>
<evidence type="ECO:0000256" key="3">
    <source>
        <dbReference type="ARBA" id="ARBA00022692"/>
    </source>
</evidence>
<proteinExistence type="predicted"/>
<dbReference type="eggNOG" id="COG0833">
    <property type="taxonomic scope" value="Bacteria"/>
</dbReference>
<sequence length="511" mass="55365">MCKLGFFLFLNALGLCLGGIMADNQQQTGHLKRTMKTRHLSMIALGGTIGTGLFVASGATVSQAGPLGALTAYAVIGVMVYFLMTSLGEMATYMPVSGSFSVYADRFVDPAFGFAMGWNYWFNWAITVAVEAATVGVVMGFWLPDVPSWIWSTIVLVLITVINLLSAKAYAETEFWMAMVKIIAVVAFLIVGLMTILGIMFKQPDIARNLSAGGHHGFIGGFGGILSVFMVAGFSFQGTEMVGITAGESETPEKSVPAAVKQIFWRILLFYILAIFVIGAVIYYKDPNLLRSSETNIAVSPFTLVFKSAGLAAAASIMNAVILTAVVSSANSGLYASTRMLYSMAIDGMAPKIFKRVNVRTGIPVPAVLATVAVGLFTYVTSIFGQGLYYYLVAASGLTGFIAWIGVAISHYRFRRAFVAQGKDVDKLRYKAKWFPFGPIVALVLSIVVVLGQDTASFKGSIADWNWPGIITTYLALPLFIVLYFGYKIKHHTKLRKLTEVDLETHARPLD</sequence>
<feature type="domain" description="Amino acid permease/ SLC12A" evidence="8">
    <location>
        <begin position="39"/>
        <end position="497"/>
    </location>
</feature>
<dbReference type="Pfam" id="PF00324">
    <property type="entry name" value="AA_permease"/>
    <property type="match status" value="1"/>
</dbReference>
<dbReference type="Proteomes" id="UP000004528">
    <property type="component" value="Unassembled WGS sequence"/>
</dbReference>
<feature type="transmembrane region" description="Helical" evidence="7">
    <location>
        <begin position="178"/>
        <end position="201"/>
    </location>
</feature>
<organism evidence="9 10">
    <name type="scientific">Weissella paramesenteroides ATCC 33313</name>
    <dbReference type="NCBI Taxonomy" id="585506"/>
    <lineage>
        <taxon>Bacteria</taxon>
        <taxon>Bacillati</taxon>
        <taxon>Bacillota</taxon>
        <taxon>Bacilli</taxon>
        <taxon>Lactobacillales</taxon>
        <taxon>Lactobacillaceae</taxon>
        <taxon>Weissella</taxon>
    </lineage>
</organism>
<feature type="transmembrane region" description="Helical" evidence="7">
    <location>
        <begin position="434"/>
        <end position="453"/>
    </location>
</feature>
<keyword evidence="3 7" id="KW-0812">Transmembrane</keyword>
<dbReference type="GO" id="GO:0016020">
    <property type="term" value="C:membrane"/>
    <property type="evidence" value="ECO:0007669"/>
    <property type="project" value="UniProtKB-SubCell"/>
</dbReference>
<evidence type="ECO:0000256" key="4">
    <source>
        <dbReference type="ARBA" id="ARBA00022970"/>
    </source>
</evidence>
<name>C5RAH8_WEIPA</name>
<comment type="subcellular location">
    <subcellularLocation>
        <location evidence="1">Membrane</location>
        <topology evidence="1">Multi-pass membrane protein</topology>
    </subcellularLocation>
</comment>
<feature type="transmembrane region" description="Helical" evidence="7">
    <location>
        <begin position="388"/>
        <end position="414"/>
    </location>
</feature>
<dbReference type="PANTHER" id="PTHR43341">
    <property type="entry name" value="AMINO ACID PERMEASE"/>
    <property type="match status" value="1"/>
</dbReference>
<dbReference type="EMBL" id="ACKU01000013">
    <property type="protein sequence ID" value="EER74821.1"/>
    <property type="molecule type" value="Genomic_DNA"/>
</dbReference>
<accession>C5RAH8</accession>
<feature type="transmembrane region" description="Helical" evidence="7">
    <location>
        <begin position="64"/>
        <end position="84"/>
    </location>
</feature>
<evidence type="ECO:0000259" key="8">
    <source>
        <dbReference type="Pfam" id="PF00324"/>
    </source>
</evidence>
<dbReference type="FunFam" id="1.20.1740.10:FF:000001">
    <property type="entry name" value="Amino acid permease"/>
    <property type="match status" value="1"/>
</dbReference>
<keyword evidence="6 7" id="KW-0472">Membrane</keyword>
<dbReference type="GO" id="GO:0015171">
    <property type="term" value="F:amino acid transmembrane transporter activity"/>
    <property type="evidence" value="ECO:0007669"/>
    <property type="project" value="TreeGrafter"/>
</dbReference>
<gene>
    <name evidence="9" type="ORF">HMPREF0877_0973</name>
</gene>
<dbReference type="PANTHER" id="PTHR43341:SF1">
    <property type="entry name" value="GENERAL AMINO-ACID PERMEASE GAP1"/>
    <property type="match status" value="1"/>
</dbReference>
<evidence type="ECO:0000256" key="5">
    <source>
        <dbReference type="ARBA" id="ARBA00022989"/>
    </source>
</evidence>
<feature type="transmembrane region" description="Helical" evidence="7">
    <location>
        <begin position="38"/>
        <end position="57"/>
    </location>
</feature>
<evidence type="ECO:0000256" key="7">
    <source>
        <dbReference type="SAM" id="Phobius"/>
    </source>
</evidence>
<evidence type="ECO:0000256" key="2">
    <source>
        <dbReference type="ARBA" id="ARBA00022448"/>
    </source>
</evidence>
<comment type="caution">
    <text evidence="9">The sequence shown here is derived from an EMBL/GenBank/DDBJ whole genome shotgun (WGS) entry which is preliminary data.</text>
</comment>
<dbReference type="InterPro" id="IPR004841">
    <property type="entry name" value="AA-permease/SLC12A_dom"/>
</dbReference>
<keyword evidence="2" id="KW-0813">Transport</keyword>
<keyword evidence="5 7" id="KW-1133">Transmembrane helix</keyword>
<feature type="transmembrane region" description="Helical" evidence="7">
    <location>
        <begin position="213"/>
        <end position="234"/>
    </location>
</feature>
<feature type="transmembrane region" description="Helical" evidence="7">
    <location>
        <begin position="149"/>
        <end position="166"/>
    </location>
</feature>
<dbReference type="AlphaFoldDB" id="C5RAH8"/>
<feature type="transmembrane region" description="Helical" evidence="7">
    <location>
        <begin position="120"/>
        <end position="143"/>
    </location>
</feature>
<feature type="transmembrane region" description="Helical" evidence="7">
    <location>
        <begin position="465"/>
        <end position="487"/>
    </location>
</feature>
<reference evidence="9 10" key="1">
    <citation type="submission" date="2009-04" db="EMBL/GenBank/DDBJ databases">
        <authorList>
            <person name="Qin X."/>
            <person name="Bachman B."/>
            <person name="Battles P."/>
            <person name="Bell A."/>
            <person name="Bess C."/>
            <person name="Bickham C."/>
            <person name="Chaboub L."/>
            <person name="Chen D."/>
            <person name="Coyle M."/>
            <person name="Deiros D.R."/>
            <person name="Dinh H."/>
            <person name="Forbes L."/>
            <person name="Fowler G."/>
            <person name="Francisco L."/>
            <person name="Fu Q."/>
            <person name="Gubbala S."/>
            <person name="Hale W."/>
            <person name="Han Y."/>
            <person name="Hemphill L."/>
            <person name="Highlander S.K."/>
            <person name="Hirani K."/>
            <person name="Hogues M."/>
            <person name="Jackson L."/>
            <person name="Jakkamsetti A."/>
            <person name="Javaid M."/>
            <person name="Jiang H."/>
            <person name="Korchina V."/>
            <person name="Kovar C."/>
            <person name="Lara F."/>
            <person name="Lee S."/>
            <person name="Mata R."/>
            <person name="Mathew T."/>
            <person name="Moen C."/>
            <person name="Morales K."/>
            <person name="Munidasa M."/>
            <person name="Nazareth L."/>
            <person name="Ngo R."/>
            <person name="Nguyen L."/>
            <person name="Okwuonu G."/>
            <person name="Ongeri F."/>
            <person name="Patil S."/>
            <person name="Petrosino J."/>
            <person name="Pham C."/>
            <person name="Pham P."/>
            <person name="Pu L.-L."/>
            <person name="Puazo M."/>
            <person name="Raj R."/>
            <person name="Reid J."/>
            <person name="Rouhana J."/>
            <person name="Saada N."/>
            <person name="Shang Y."/>
            <person name="Simmons D."/>
            <person name="Thornton R."/>
            <person name="Warren J."/>
            <person name="Weissenberger G."/>
            <person name="Zhang J."/>
            <person name="Zhang L."/>
            <person name="Zhou C."/>
            <person name="Zhu D."/>
            <person name="Muzny D."/>
            <person name="Worley K."/>
            <person name="Gibbs R."/>
        </authorList>
    </citation>
    <scope>NUCLEOTIDE SEQUENCE [LARGE SCALE GENOMIC DNA]</scope>
    <source>
        <strain evidence="9 10">ATCC 33313</strain>
    </source>
</reference>
<dbReference type="PIRSF" id="PIRSF006060">
    <property type="entry name" value="AA_transporter"/>
    <property type="match status" value="1"/>
</dbReference>
<dbReference type="STRING" id="585506.HMPREF0877_0973"/>
<dbReference type="Gene3D" id="1.20.1740.10">
    <property type="entry name" value="Amino acid/polyamine transporter I"/>
    <property type="match status" value="1"/>
</dbReference>